<evidence type="ECO:0000313" key="1">
    <source>
        <dbReference type="EMBL" id="KAI3822358.1"/>
    </source>
</evidence>
<evidence type="ECO:0000313" key="2">
    <source>
        <dbReference type="Proteomes" id="UP001056120"/>
    </source>
</evidence>
<organism evidence="1 2">
    <name type="scientific">Smallanthus sonchifolius</name>
    <dbReference type="NCBI Taxonomy" id="185202"/>
    <lineage>
        <taxon>Eukaryota</taxon>
        <taxon>Viridiplantae</taxon>
        <taxon>Streptophyta</taxon>
        <taxon>Embryophyta</taxon>
        <taxon>Tracheophyta</taxon>
        <taxon>Spermatophyta</taxon>
        <taxon>Magnoliopsida</taxon>
        <taxon>eudicotyledons</taxon>
        <taxon>Gunneridae</taxon>
        <taxon>Pentapetalae</taxon>
        <taxon>asterids</taxon>
        <taxon>campanulids</taxon>
        <taxon>Asterales</taxon>
        <taxon>Asteraceae</taxon>
        <taxon>Asteroideae</taxon>
        <taxon>Heliantheae alliance</taxon>
        <taxon>Millerieae</taxon>
        <taxon>Smallanthus</taxon>
    </lineage>
</organism>
<reference evidence="2" key="1">
    <citation type="journal article" date="2022" name="Mol. Ecol. Resour.">
        <title>The genomes of chicory, endive, great burdock and yacon provide insights into Asteraceae palaeo-polyploidization history and plant inulin production.</title>
        <authorList>
            <person name="Fan W."/>
            <person name="Wang S."/>
            <person name="Wang H."/>
            <person name="Wang A."/>
            <person name="Jiang F."/>
            <person name="Liu H."/>
            <person name="Zhao H."/>
            <person name="Xu D."/>
            <person name="Zhang Y."/>
        </authorList>
    </citation>
    <scope>NUCLEOTIDE SEQUENCE [LARGE SCALE GENOMIC DNA]</scope>
    <source>
        <strain evidence="2">cv. Yunnan</strain>
    </source>
</reference>
<proteinExistence type="predicted"/>
<protein>
    <submittedName>
        <fullName evidence="1">Uncharacterized protein</fullName>
    </submittedName>
</protein>
<keyword evidence="2" id="KW-1185">Reference proteome</keyword>
<gene>
    <name evidence="1" type="ORF">L1987_09947</name>
</gene>
<name>A0ACB9JQR1_9ASTR</name>
<reference evidence="1 2" key="2">
    <citation type="journal article" date="2022" name="Mol. Ecol. Resour.">
        <title>The genomes of chicory, endive, great burdock and yacon provide insights into Asteraceae paleo-polyploidization history and plant inulin production.</title>
        <authorList>
            <person name="Fan W."/>
            <person name="Wang S."/>
            <person name="Wang H."/>
            <person name="Wang A."/>
            <person name="Jiang F."/>
            <person name="Liu H."/>
            <person name="Zhao H."/>
            <person name="Xu D."/>
            <person name="Zhang Y."/>
        </authorList>
    </citation>
    <scope>NUCLEOTIDE SEQUENCE [LARGE SCALE GENOMIC DNA]</scope>
    <source>
        <strain evidence="2">cv. Yunnan</strain>
        <tissue evidence="1">Leaves</tissue>
    </source>
</reference>
<comment type="caution">
    <text evidence="1">The sequence shown here is derived from an EMBL/GenBank/DDBJ whole genome shotgun (WGS) entry which is preliminary data.</text>
</comment>
<dbReference type="Proteomes" id="UP001056120">
    <property type="component" value="Linkage Group LG03"/>
</dbReference>
<dbReference type="EMBL" id="CM042020">
    <property type="protein sequence ID" value="KAI3822358.1"/>
    <property type="molecule type" value="Genomic_DNA"/>
</dbReference>
<sequence>MGHNLETRSLLDELKSFDSKGGLFELGHPLLNRMAECFVKAAGIGAVQAVSREAYFTMTEGGDSTPEIHTSEKKHRFSELRGETNRNSVEALVKSTGKESLQWGLAAGMYSGITYGLKETRGVHDWKNSAMAGAITGAAIALTFDDSSHEDVVQGAITGAAISTAANLLTGIF</sequence>
<accession>A0ACB9JQR1</accession>